<name>A0A6L5YDJ7_9BACT</name>
<dbReference type="RefSeq" id="WP_154529246.1">
    <property type="nucleotide sequence ID" value="NZ_VUNH01000009.1"/>
</dbReference>
<dbReference type="PANTHER" id="PTHR32332:SF20">
    <property type="entry name" value="2-NITROPROPANE DIOXYGENASE-LIKE PROTEIN"/>
    <property type="match status" value="1"/>
</dbReference>
<dbReference type="InterPro" id="IPR004136">
    <property type="entry name" value="NMO"/>
</dbReference>
<evidence type="ECO:0000256" key="3">
    <source>
        <dbReference type="ARBA" id="ARBA00023002"/>
    </source>
</evidence>
<evidence type="ECO:0000256" key="1">
    <source>
        <dbReference type="ARBA" id="ARBA00022630"/>
    </source>
</evidence>
<organism evidence="4 5">
    <name type="scientific">Pyramidobacter porci</name>
    <dbReference type="NCBI Taxonomy" id="2605789"/>
    <lineage>
        <taxon>Bacteria</taxon>
        <taxon>Thermotogati</taxon>
        <taxon>Synergistota</taxon>
        <taxon>Synergistia</taxon>
        <taxon>Synergistales</taxon>
        <taxon>Dethiosulfovibrionaceae</taxon>
        <taxon>Pyramidobacter</taxon>
    </lineage>
</organism>
<keyword evidence="5" id="KW-1185">Reference proteome</keyword>
<accession>A0A6L5YDJ7</accession>
<evidence type="ECO:0000313" key="4">
    <source>
        <dbReference type="EMBL" id="MST56163.1"/>
    </source>
</evidence>
<protein>
    <submittedName>
        <fullName evidence="4">Enoyl-[acyl-carrier-protein] reductase FabK</fullName>
    </submittedName>
</protein>
<evidence type="ECO:0000256" key="2">
    <source>
        <dbReference type="ARBA" id="ARBA00022643"/>
    </source>
</evidence>
<proteinExistence type="predicted"/>
<dbReference type="AlphaFoldDB" id="A0A6L5YDJ7"/>
<dbReference type="CDD" id="cd04730">
    <property type="entry name" value="NPD_like"/>
    <property type="match status" value="1"/>
</dbReference>
<comment type="caution">
    <text evidence="4">The sequence shown here is derived from an EMBL/GenBank/DDBJ whole genome shotgun (WGS) entry which is preliminary data.</text>
</comment>
<dbReference type="Pfam" id="PF03060">
    <property type="entry name" value="NMO"/>
    <property type="match status" value="2"/>
</dbReference>
<dbReference type="SUPFAM" id="SSF51412">
    <property type="entry name" value="Inosine monophosphate dehydrogenase (IMPDH)"/>
    <property type="match status" value="1"/>
</dbReference>
<dbReference type="PANTHER" id="PTHR32332">
    <property type="entry name" value="2-NITROPROPANE DIOXYGENASE"/>
    <property type="match status" value="1"/>
</dbReference>
<dbReference type="GO" id="GO:0018580">
    <property type="term" value="F:nitronate monooxygenase activity"/>
    <property type="evidence" value="ECO:0007669"/>
    <property type="project" value="InterPro"/>
</dbReference>
<dbReference type="Gene3D" id="3.20.20.70">
    <property type="entry name" value="Aldolase class I"/>
    <property type="match status" value="1"/>
</dbReference>
<sequence length="313" mass="32535">MLGKEITELLGIKHPVIQGAMAWIANAELAAAVSNAGGLGIIAAGATPPELLEKELLKIRELTDKPYGMNIMLMSPTAPAAVELAAKYRIKVITTGAGNPGKVIERLRPLGAIVMPVVASTAVAIRAVRQGAQAVVAEGMEAGGHIGELTTMVLTPLVAQAVKVPVVCAGGIVDGRGMAAAFSLGAKGVQVGTRFVCSKECTVHPDYKQELVRAKERCTAVTGASTGHPVRCIANKLTKEFLDLEYNHAPVAEIEKLGTGRLRAAVIDGDMERGSVMAGQSAALVGDIRSCADIIESMVAEAKTILKDLETNA</sequence>
<evidence type="ECO:0000313" key="5">
    <source>
        <dbReference type="Proteomes" id="UP000473699"/>
    </source>
</evidence>
<keyword evidence="1" id="KW-0285">Flavoprotein</keyword>
<dbReference type="InterPro" id="IPR013785">
    <property type="entry name" value="Aldolase_TIM"/>
</dbReference>
<reference evidence="4 5" key="1">
    <citation type="submission" date="2019-08" db="EMBL/GenBank/DDBJ databases">
        <title>In-depth cultivation of the pig gut microbiome towards novel bacterial diversity and tailored functional studies.</title>
        <authorList>
            <person name="Wylensek D."/>
            <person name="Hitch T.C.A."/>
            <person name="Clavel T."/>
        </authorList>
    </citation>
    <scope>NUCLEOTIDE SEQUENCE [LARGE SCALE GENOMIC DNA]</scope>
    <source>
        <strain evidence="4 5">SM-530-WT-4B</strain>
    </source>
</reference>
<dbReference type="EMBL" id="VUNH01000009">
    <property type="protein sequence ID" value="MST56163.1"/>
    <property type="molecule type" value="Genomic_DNA"/>
</dbReference>
<gene>
    <name evidence="4" type="ORF">FYJ74_08980</name>
</gene>
<keyword evidence="3" id="KW-0560">Oxidoreductase</keyword>
<dbReference type="Proteomes" id="UP000473699">
    <property type="component" value="Unassembled WGS sequence"/>
</dbReference>
<keyword evidence="2" id="KW-0288">FMN</keyword>